<keyword evidence="7" id="KW-0223">Dioxygenase</keyword>
<protein>
    <submittedName>
        <fullName evidence="7">Aromatic ring-hydroxylating dioxygenase subunit alpha</fullName>
    </submittedName>
</protein>
<accession>A0A9X2HHA6</accession>
<dbReference type="GO" id="GO:0051537">
    <property type="term" value="F:2 iron, 2 sulfur cluster binding"/>
    <property type="evidence" value="ECO:0007669"/>
    <property type="project" value="UniProtKB-KW"/>
</dbReference>
<dbReference type="Gene3D" id="2.102.10.10">
    <property type="entry name" value="Rieske [2Fe-2S] iron-sulphur domain"/>
    <property type="match status" value="1"/>
</dbReference>
<dbReference type="CDD" id="cd08878">
    <property type="entry name" value="RHO_alpha_C_DMO-like"/>
    <property type="match status" value="1"/>
</dbReference>
<dbReference type="InterPro" id="IPR050584">
    <property type="entry name" value="Cholesterol_7-desaturase"/>
</dbReference>
<dbReference type="SUPFAM" id="SSF55961">
    <property type="entry name" value="Bet v1-like"/>
    <property type="match status" value="1"/>
</dbReference>
<dbReference type="InterPro" id="IPR017941">
    <property type="entry name" value="Rieske_2Fe-2S"/>
</dbReference>
<evidence type="ECO:0000256" key="5">
    <source>
        <dbReference type="ARBA" id="ARBA00023014"/>
    </source>
</evidence>
<evidence type="ECO:0000313" key="7">
    <source>
        <dbReference type="EMBL" id="MCP3729592.1"/>
    </source>
</evidence>
<reference evidence="7" key="1">
    <citation type="submission" date="2022-05" db="EMBL/GenBank/DDBJ databases">
        <title>Sphingomonas sp. strain MG17 Genome sequencing and assembly.</title>
        <authorList>
            <person name="Kim I."/>
        </authorList>
    </citation>
    <scope>NUCLEOTIDE SEQUENCE</scope>
    <source>
        <strain evidence="7">MG17</strain>
    </source>
</reference>
<evidence type="ECO:0000259" key="6">
    <source>
        <dbReference type="PROSITE" id="PS51296"/>
    </source>
</evidence>
<gene>
    <name evidence="7" type="ORF">M9978_04045</name>
</gene>
<evidence type="ECO:0000256" key="1">
    <source>
        <dbReference type="ARBA" id="ARBA00022714"/>
    </source>
</evidence>
<keyword evidence="5" id="KW-0411">Iron-sulfur</keyword>
<dbReference type="Gene3D" id="3.90.380.10">
    <property type="entry name" value="Naphthalene 1,2-dioxygenase Alpha Subunit, Chain A, domain 1"/>
    <property type="match status" value="1"/>
</dbReference>
<proteinExistence type="predicted"/>
<evidence type="ECO:0000256" key="4">
    <source>
        <dbReference type="ARBA" id="ARBA00023004"/>
    </source>
</evidence>
<comment type="caution">
    <text evidence="7">The sequence shown here is derived from an EMBL/GenBank/DDBJ whole genome shotgun (WGS) entry which is preliminary data.</text>
</comment>
<evidence type="ECO:0000256" key="2">
    <source>
        <dbReference type="ARBA" id="ARBA00022723"/>
    </source>
</evidence>
<dbReference type="AlphaFoldDB" id="A0A9X2HHA6"/>
<dbReference type="InterPro" id="IPR044043">
    <property type="entry name" value="VanA_C_cat"/>
</dbReference>
<keyword evidence="4" id="KW-0408">Iron</keyword>
<dbReference type="InterPro" id="IPR036922">
    <property type="entry name" value="Rieske_2Fe-2S_sf"/>
</dbReference>
<dbReference type="RefSeq" id="WP_254291575.1">
    <property type="nucleotide sequence ID" value="NZ_JAMLDX010000002.1"/>
</dbReference>
<evidence type="ECO:0000313" key="8">
    <source>
        <dbReference type="Proteomes" id="UP001139451"/>
    </source>
</evidence>
<feature type="domain" description="Rieske" evidence="6">
    <location>
        <begin position="8"/>
        <end position="110"/>
    </location>
</feature>
<dbReference type="PANTHER" id="PTHR21266">
    <property type="entry name" value="IRON-SULFUR DOMAIN CONTAINING PROTEIN"/>
    <property type="match status" value="1"/>
</dbReference>
<dbReference type="GO" id="GO:0051213">
    <property type="term" value="F:dioxygenase activity"/>
    <property type="evidence" value="ECO:0007669"/>
    <property type="project" value="UniProtKB-KW"/>
</dbReference>
<dbReference type="GO" id="GO:0046872">
    <property type="term" value="F:metal ion binding"/>
    <property type="evidence" value="ECO:0007669"/>
    <property type="project" value="UniProtKB-KW"/>
</dbReference>
<keyword evidence="3" id="KW-0560">Oxidoreductase</keyword>
<dbReference type="PANTHER" id="PTHR21266:SF60">
    <property type="entry name" value="3-KETOSTEROID-9-ALPHA-MONOOXYGENASE, OXYGENASE COMPONENT"/>
    <property type="match status" value="1"/>
</dbReference>
<dbReference type="Proteomes" id="UP001139451">
    <property type="component" value="Unassembled WGS sequence"/>
</dbReference>
<evidence type="ECO:0000256" key="3">
    <source>
        <dbReference type="ARBA" id="ARBA00023002"/>
    </source>
</evidence>
<keyword evidence="8" id="KW-1185">Reference proteome</keyword>
<dbReference type="Pfam" id="PF00355">
    <property type="entry name" value="Rieske"/>
    <property type="match status" value="1"/>
</dbReference>
<organism evidence="7 8">
    <name type="scientific">Sphingomonas tagetis</name>
    <dbReference type="NCBI Taxonomy" id="2949092"/>
    <lineage>
        <taxon>Bacteria</taxon>
        <taxon>Pseudomonadati</taxon>
        <taxon>Pseudomonadota</taxon>
        <taxon>Alphaproteobacteria</taxon>
        <taxon>Sphingomonadales</taxon>
        <taxon>Sphingomonadaceae</taxon>
        <taxon>Sphingomonas</taxon>
    </lineage>
</organism>
<dbReference type="EMBL" id="JAMLDX010000002">
    <property type="protein sequence ID" value="MCP3729592.1"/>
    <property type="molecule type" value="Genomic_DNA"/>
</dbReference>
<sequence>MTWIANRWYVAAWDSEVDRTPLARTICGEPVMFYRKLDRSVVAMRDACPHRLLPLSMGLKEGDSVRCRYHGLLVGPDGCATEMPLKNERVPKGVCAQLYPVAEKHRFVWIWIGDPARADPALIPDFWPCSAPGWTFDGGYCRIACDYRLVIDNLMDLTHETWVHQGSIGQHEIAEAPIETLVEGDEVRVRRWMPGIEPPPFWRDALRSSGPVDRWQVCHFLPPSSVLIDVGVSPVAAGDTIDDHDSGVRGFVVDAMTPESETMTHYFWGMARNFDIGDAGFTARFKAQQGQVFLEDVEVLEAQQRSIGANPDLKLRGYSIDQGGVRARQVIKRLAEAETAGAAD</sequence>
<dbReference type="PROSITE" id="PS51296">
    <property type="entry name" value="RIESKE"/>
    <property type="match status" value="1"/>
</dbReference>
<dbReference type="SUPFAM" id="SSF50022">
    <property type="entry name" value="ISP domain"/>
    <property type="match status" value="1"/>
</dbReference>
<dbReference type="Pfam" id="PF19112">
    <property type="entry name" value="VanA_C"/>
    <property type="match status" value="1"/>
</dbReference>
<keyword evidence="1" id="KW-0001">2Fe-2S</keyword>
<keyword evidence="2" id="KW-0479">Metal-binding</keyword>
<name>A0A9X2HHA6_9SPHN</name>